<keyword evidence="3" id="KW-1185">Reference proteome</keyword>
<reference evidence="2" key="1">
    <citation type="submission" date="2012-11" db="EMBL/GenBank/DDBJ databases">
        <title>Permanent draft genomes of Rhodopirellula europaea strain SH398 and 6C.</title>
        <authorList>
            <person name="Richter M."/>
            <person name="Richter-Heitmann T."/>
            <person name="Frank C."/>
            <person name="Harder J."/>
            <person name="Glockner F.O."/>
        </authorList>
    </citation>
    <scope>NUCLEOTIDE SEQUENCE</scope>
    <source>
        <strain evidence="2">6C</strain>
    </source>
</reference>
<feature type="region of interest" description="Disordered" evidence="1">
    <location>
        <begin position="24"/>
        <end position="86"/>
    </location>
</feature>
<accession>M2B468</accession>
<dbReference type="Proteomes" id="UP000011529">
    <property type="component" value="Unassembled WGS sequence"/>
</dbReference>
<sequence length="86" mass="8893">MNSKIRLRTLAILFFIECSGSKRIEASDDSGDGLDVENAAGGGSGLRSDRGSEFESGEDSSDGSEDAGAPPSSSRSYEGEVITIST</sequence>
<evidence type="ECO:0000313" key="2">
    <source>
        <dbReference type="EMBL" id="EMB16533.1"/>
    </source>
</evidence>
<gene>
    <name evidence="2" type="ORF">RE6C_02898</name>
</gene>
<dbReference type="RefSeq" id="WP_008657406.1">
    <property type="nucleotide sequence ID" value="NZ_ANMO01000120.1"/>
</dbReference>
<feature type="compositionally biased region" description="Acidic residues" evidence="1">
    <location>
        <begin position="55"/>
        <end position="65"/>
    </location>
</feature>
<protein>
    <submittedName>
        <fullName evidence="2">Uncharacterized protein</fullName>
    </submittedName>
</protein>
<proteinExistence type="predicted"/>
<reference evidence="2" key="2">
    <citation type="journal article" date="2013" name="Mar. Genomics">
        <title>Expression of sulfatases in Rhodopirellula baltica and the diversity of sulfatases in the genus Rhodopirellula.</title>
        <authorList>
            <person name="Wegner C.E."/>
            <person name="Richter-Heitmann T."/>
            <person name="Klindworth A."/>
            <person name="Klockow C."/>
            <person name="Richter M."/>
            <person name="Achstetter T."/>
            <person name="Glockner F.O."/>
            <person name="Harder J."/>
        </authorList>
    </citation>
    <scope>NUCLEOTIDE SEQUENCE [LARGE SCALE GENOMIC DNA]</scope>
    <source>
        <strain evidence="2">6C</strain>
    </source>
</reference>
<dbReference type="EMBL" id="ANMO01000120">
    <property type="protein sequence ID" value="EMB16533.1"/>
    <property type="molecule type" value="Genomic_DNA"/>
</dbReference>
<name>M2B468_9BACT</name>
<evidence type="ECO:0000313" key="3">
    <source>
        <dbReference type="Proteomes" id="UP000011529"/>
    </source>
</evidence>
<comment type="caution">
    <text evidence="2">The sequence shown here is derived from an EMBL/GenBank/DDBJ whole genome shotgun (WGS) entry which is preliminary data.</text>
</comment>
<dbReference type="PATRIC" id="fig|1263867.3.peg.3099"/>
<organism evidence="2 3">
    <name type="scientific">Rhodopirellula europaea 6C</name>
    <dbReference type="NCBI Taxonomy" id="1263867"/>
    <lineage>
        <taxon>Bacteria</taxon>
        <taxon>Pseudomonadati</taxon>
        <taxon>Planctomycetota</taxon>
        <taxon>Planctomycetia</taxon>
        <taxon>Pirellulales</taxon>
        <taxon>Pirellulaceae</taxon>
        <taxon>Rhodopirellula</taxon>
    </lineage>
</organism>
<evidence type="ECO:0000256" key="1">
    <source>
        <dbReference type="SAM" id="MobiDB-lite"/>
    </source>
</evidence>
<dbReference type="AlphaFoldDB" id="M2B468"/>